<evidence type="ECO:0000256" key="1">
    <source>
        <dbReference type="SAM" id="MobiDB-lite"/>
    </source>
</evidence>
<gene>
    <name evidence="2" type="ORF">BOTBODRAFT_44407</name>
</gene>
<protein>
    <submittedName>
        <fullName evidence="2">Uncharacterized protein</fullName>
    </submittedName>
</protein>
<evidence type="ECO:0000313" key="2">
    <source>
        <dbReference type="EMBL" id="KDQ14914.1"/>
    </source>
</evidence>
<sequence>MAPSAPSLDQVMQESTNSFQPAVSSLSEGPFRLDAPSPAAEDIFATLSRNSSHQNFGHFLDLEQEGTEQAASPHLTPRPSKPSRRTHEQAFGNDSSYAFGNNDLNSQEPDFREIVRKIARKDHLDEKQIKTMFQYAKVGNAIPAHDYPKEPLRSQVMRLFSQNVLILAATNQITNMLVATWTVSEDLKTNIESITHTALLAPYAYSYKDGLDDLVTHLLVADDIIEQRVADNAASLEKIHDVIKDKASKIRNIMKTAVKTSVNDPSVEEGKRSIDILAKAMFKGVKNPVIYEDHLKTFGELVHTLSELLWRLTSLLTAPSHPKHIYFVDIFEKQSKKDKTDFWDSFDKHLVIVRKGKSTQEIQVHYNAQYNIDQEKYGLAGPLDSLTAAPATLRHYKGARTGISELRRATQAAQAAQPTPSASLSATVPAAMECS</sequence>
<reference evidence="3" key="1">
    <citation type="journal article" date="2014" name="Proc. Natl. Acad. Sci. U.S.A.">
        <title>Extensive sampling of basidiomycete genomes demonstrates inadequacy of the white-rot/brown-rot paradigm for wood decay fungi.</title>
        <authorList>
            <person name="Riley R."/>
            <person name="Salamov A.A."/>
            <person name="Brown D.W."/>
            <person name="Nagy L.G."/>
            <person name="Floudas D."/>
            <person name="Held B.W."/>
            <person name="Levasseur A."/>
            <person name="Lombard V."/>
            <person name="Morin E."/>
            <person name="Otillar R."/>
            <person name="Lindquist E.A."/>
            <person name="Sun H."/>
            <person name="LaButti K.M."/>
            <person name="Schmutz J."/>
            <person name="Jabbour D."/>
            <person name="Luo H."/>
            <person name="Baker S.E."/>
            <person name="Pisabarro A.G."/>
            <person name="Walton J.D."/>
            <person name="Blanchette R.A."/>
            <person name="Henrissat B."/>
            <person name="Martin F."/>
            <person name="Cullen D."/>
            <person name="Hibbett D.S."/>
            <person name="Grigoriev I.V."/>
        </authorList>
    </citation>
    <scope>NUCLEOTIDE SEQUENCE [LARGE SCALE GENOMIC DNA]</scope>
    <source>
        <strain evidence="3">FD-172 SS1</strain>
    </source>
</reference>
<proteinExistence type="predicted"/>
<accession>A0A067MHC3</accession>
<dbReference type="OrthoDB" id="3236341at2759"/>
<dbReference type="Proteomes" id="UP000027195">
    <property type="component" value="Unassembled WGS sequence"/>
</dbReference>
<feature type="region of interest" description="Disordered" evidence="1">
    <location>
        <begin position="1"/>
        <end position="35"/>
    </location>
</feature>
<keyword evidence="3" id="KW-1185">Reference proteome</keyword>
<name>A0A067MHC3_BOTB1</name>
<feature type="region of interest" description="Disordered" evidence="1">
    <location>
        <begin position="410"/>
        <end position="435"/>
    </location>
</feature>
<evidence type="ECO:0000313" key="3">
    <source>
        <dbReference type="Proteomes" id="UP000027195"/>
    </source>
</evidence>
<dbReference type="EMBL" id="KL198035">
    <property type="protein sequence ID" value="KDQ14914.1"/>
    <property type="molecule type" value="Genomic_DNA"/>
</dbReference>
<dbReference type="HOGENOM" id="CLU_630023_0_0_1"/>
<organism evidence="2 3">
    <name type="scientific">Botryobasidium botryosum (strain FD-172 SS1)</name>
    <dbReference type="NCBI Taxonomy" id="930990"/>
    <lineage>
        <taxon>Eukaryota</taxon>
        <taxon>Fungi</taxon>
        <taxon>Dikarya</taxon>
        <taxon>Basidiomycota</taxon>
        <taxon>Agaricomycotina</taxon>
        <taxon>Agaricomycetes</taxon>
        <taxon>Cantharellales</taxon>
        <taxon>Botryobasidiaceae</taxon>
        <taxon>Botryobasidium</taxon>
    </lineage>
</organism>
<feature type="compositionally biased region" description="Polar residues" evidence="1">
    <location>
        <begin position="92"/>
        <end position="105"/>
    </location>
</feature>
<feature type="compositionally biased region" description="Low complexity" evidence="1">
    <location>
        <begin position="410"/>
        <end position="427"/>
    </location>
</feature>
<dbReference type="InParanoid" id="A0A067MHC3"/>
<feature type="region of interest" description="Disordered" evidence="1">
    <location>
        <begin position="67"/>
        <end position="105"/>
    </location>
</feature>
<feature type="compositionally biased region" description="Polar residues" evidence="1">
    <location>
        <begin position="10"/>
        <end position="27"/>
    </location>
</feature>
<dbReference type="AlphaFoldDB" id="A0A067MHC3"/>